<sequence length="365" mass="41049">MGIPEDKFPKKVALFFKAGSRVDGWYDELEDKVKNGSSDDFTDEFLKEFPSIKVAKPTESERRRELLAMKLQTSELGKRDENTQEWSHQKFARNLLEVAKAAGISKTTSDIIAAYEKLPKMIREKAKEDAKDWTEFVESIQTIEVKWIREKLEDEERIKKLEAKVAATVLETPSKALARGLANTTLDSQYRPQRAQNPKPRSNNEDVFNTNTGGRSNWTAPVGTRRQAASLNDTQKTTLRANIDAYVQKPNTNEGIDTYKRDYANFIAQWGRNPVFNERMIYPYAPGTLKPGSGECFKCGRAWHGRGAECPPGSGSILVNEGHWRAFVQRELGFPRAAQVNVVGEEGDDWMFIGFEAGNGSGSTA</sequence>
<evidence type="ECO:0000313" key="2">
    <source>
        <dbReference type="EMBL" id="KAK7451693.1"/>
    </source>
</evidence>
<organism evidence="2 3">
    <name type="scientific">Marasmiellus scandens</name>
    <dbReference type="NCBI Taxonomy" id="2682957"/>
    <lineage>
        <taxon>Eukaryota</taxon>
        <taxon>Fungi</taxon>
        <taxon>Dikarya</taxon>
        <taxon>Basidiomycota</taxon>
        <taxon>Agaricomycotina</taxon>
        <taxon>Agaricomycetes</taxon>
        <taxon>Agaricomycetidae</taxon>
        <taxon>Agaricales</taxon>
        <taxon>Marasmiineae</taxon>
        <taxon>Omphalotaceae</taxon>
        <taxon>Marasmiellus</taxon>
    </lineage>
</organism>
<accession>A0ABR1JBB0</accession>
<dbReference type="EMBL" id="JBANRG010000030">
    <property type="protein sequence ID" value="KAK7451693.1"/>
    <property type="molecule type" value="Genomic_DNA"/>
</dbReference>
<dbReference type="Proteomes" id="UP001498398">
    <property type="component" value="Unassembled WGS sequence"/>
</dbReference>
<name>A0ABR1JBB0_9AGAR</name>
<protein>
    <recommendedName>
        <fullName evidence="4">CCHC-type domain-containing protein</fullName>
    </recommendedName>
</protein>
<reference evidence="2 3" key="1">
    <citation type="submission" date="2024-01" db="EMBL/GenBank/DDBJ databases">
        <title>A draft genome for the cacao thread blight pathogen Marasmiellus scandens.</title>
        <authorList>
            <person name="Baruah I.K."/>
            <person name="Leung J."/>
            <person name="Bukari Y."/>
            <person name="Amoako-Attah I."/>
            <person name="Meinhardt L.W."/>
            <person name="Bailey B.A."/>
            <person name="Cohen S.P."/>
        </authorList>
    </citation>
    <scope>NUCLEOTIDE SEQUENCE [LARGE SCALE GENOMIC DNA]</scope>
    <source>
        <strain evidence="2 3">GH-19</strain>
    </source>
</reference>
<evidence type="ECO:0000313" key="3">
    <source>
        <dbReference type="Proteomes" id="UP001498398"/>
    </source>
</evidence>
<feature type="region of interest" description="Disordered" evidence="1">
    <location>
        <begin position="182"/>
        <end position="235"/>
    </location>
</feature>
<evidence type="ECO:0000256" key="1">
    <source>
        <dbReference type="SAM" id="MobiDB-lite"/>
    </source>
</evidence>
<keyword evidence="3" id="KW-1185">Reference proteome</keyword>
<evidence type="ECO:0008006" key="4">
    <source>
        <dbReference type="Google" id="ProtNLM"/>
    </source>
</evidence>
<comment type="caution">
    <text evidence="2">The sequence shown here is derived from an EMBL/GenBank/DDBJ whole genome shotgun (WGS) entry which is preliminary data.</text>
</comment>
<feature type="compositionally biased region" description="Polar residues" evidence="1">
    <location>
        <begin position="182"/>
        <end position="219"/>
    </location>
</feature>
<gene>
    <name evidence="2" type="ORF">VKT23_012372</name>
</gene>
<proteinExistence type="predicted"/>